<dbReference type="GO" id="GO:0005886">
    <property type="term" value="C:plasma membrane"/>
    <property type="evidence" value="ECO:0007669"/>
    <property type="project" value="UniProtKB-SubCell"/>
</dbReference>
<protein>
    <submittedName>
        <fullName evidence="9">Biopolymer transport protein ExbD/TolR</fullName>
    </submittedName>
</protein>
<evidence type="ECO:0000256" key="3">
    <source>
        <dbReference type="ARBA" id="ARBA00022475"/>
    </source>
</evidence>
<evidence type="ECO:0000256" key="1">
    <source>
        <dbReference type="ARBA" id="ARBA00004162"/>
    </source>
</evidence>
<dbReference type="PANTHER" id="PTHR30558:SF3">
    <property type="entry name" value="BIOPOLYMER TRANSPORT PROTEIN EXBD-RELATED"/>
    <property type="match status" value="1"/>
</dbReference>
<dbReference type="InterPro" id="IPR003400">
    <property type="entry name" value="ExbD"/>
</dbReference>
<evidence type="ECO:0000256" key="2">
    <source>
        <dbReference type="ARBA" id="ARBA00005811"/>
    </source>
</evidence>
<dbReference type="STRING" id="551996.SAMN05192573_114112"/>
<dbReference type="PANTHER" id="PTHR30558">
    <property type="entry name" value="EXBD MEMBRANE COMPONENT OF PMF-DRIVEN MACROMOLECULE IMPORT SYSTEM"/>
    <property type="match status" value="1"/>
</dbReference>
<dbReference type="Proteomes" id="UP000199705">
    <property type="component" value="Unassembled WGS sequence"/>
</dbReference>
<keyword evidence="7" id="KW-0813">Transport</keyword>
<dbReference type="RefSeq" id="WP_091172568.1">
    <property type="nucleotide sequence ID" value="NZ_FNCG01000014.1"/>
</dbReference>
<keyword evidence="6 8" id="KW-0472">Membrane</keyword>
<comment type="similarity">
    <text evidence="2 7">Belongs to the ExbD/TolR family.</text>
</comment>
<dbReference type="AlphaFoldDB" id="A0A1G8GMU5"/>
<evidence type="ECO:0000256" key="6">
    <source>
        <dbReference type="ARBA" id="ARBA00023136"/>
    </source>
</evidence>
<evidence type="ECO:0000256" key="5">
    <source>
        <dbReference type="ARBA" id="ARBA00022989"/>
    </source>
</evidence>
<accession>A0A1G8GMU5</accession>
<gene>
    <name evidence="9" type="ORF">SAMN05192573_114112</name>
</gene>
<keyword evidence="4 7" id="KW-0812">Transmembrane</keyword>
<dbReference type="EMBL" id="FNCG01000014">
    <property type="protein sequence ID" value="SDH95725.1"/>
    <property type="molecule type" value="Genomic_DNA"/>
</dbReference>
<organism evidence="9 10">
    <name type="scientific">Mucilaginibacter gossypii</name>
    <dbReference type="NCBI Taxonomy" id="551996"/>
    <lineage>
        <taxon>Bacteria</taxon>
        <taxon>Pseudomonadati</taxon>
        <taxon>Bacteroidota</taxon>
        <taxon>Sphingobacteriia</taxon>
        <taxon>Sphingobacteriales</taxon>
        <taxon>Sphingobacteriaceae</taxon>
        <taxon>Mucilaginibacter</taxon>
    </lineage>
</organism>
<dbReference type="Pfam" id="PF02472">
    <property type="entry name" value="ExbD"/>
    <property type="match status" value="1"/>
</dbReference>
<reference evidence="10" key="1">
    <citation type="submission" date="2016-10" db="EMBL/GenBank/DDBJ databases">
        <authorList>
            <person name="Varghese N."/>
            <person name="Submissions S."/>
        </authorList>
    </citation>
    <scope>NUCLEOTIDE SEQUENCE [LARGE SCALE GENOMIC DNA]</scope>
    <source>
        <strain evidence="10">Gh-67</strain>
    </source>
</reference>
<keyword evidence="7" id="KW-0653">Protein transport</keyword>
<dbReference type="GO" id="GO:0022857">
    <property type="term" value="F:transmembrane transporter activity"/>
    <property type="evidence" value="ECO:0007669"/>
    <property type="project" value="InterPro"/>
</dbReference>
<keyword evidence="5 8" id="KW-1133">Transmembrane helix</keyword>
<evidence type="ECO:0000313" key="9">
    <source>
        <dbReference type="EMBL" id="SDH95725.1"/>
    </source>
</evidence>
<feature type="transmembrane region" description="Helical" evidence="8">
    <location>
        <begin position="26"/>
        <end position="47"/>
    </location>
</feature>
<comment type="subcellular location">
    <subcellularLocation>
        <location evidence="1">Cell membrane</location>
        <topology evidence="1">Single-pass membrane protein</topology>
    </subcellularLocation>
    <subcellularLocation>
        <location evidence="7">Cell membrane</location>
        <topology evidence="7">Single-pass type II membrane protein</topology>
    </subcellularLocation>
</comment>
<evidence type="ECO:0000256" key="7">
    <source>
        <dbReference type="RuleBase" id="RU003879"/>
    </source>
</evidence>
<dbReference type="GO" id="GO:0015031">
    <property type="term" value="P:protein transport"/>
    <property type="evidence" value="ECO:0007669"/>
    <property type="project" value="UniProtKB-KW"/>
</dbReference>
<sequence>MAELNSSPQNGGGKHKRKKINARVDLTAMVDLAFLLITFFIMTTTLAKPKAMDLAMPDDGGDGMPVPASRTLTVVLGKNNKAMYFLGELKNPIIAPSVTDFSANGIRRAIIEANKKVHDGSGKSMIVLVKPSDKSQYSNLVSTLDELAITGIQQYAIVDIMPADVDALKQKGI</sequence>
<keyword evidence="10" id="KW-1185">Reference proteome</keyword>
<evidence type="ECO:0000256" key="8">
    <source>
        <dbReference type="SAM" id="Phobius"/>
    </source>
</evidence>
<name>A0A1G8GMU5_9SPHI</name>
<proteinExistence type="inferred from homology"/>
<evidence type="ECO:0000313" key="10">
    <source>
        <dbReference type="Proteomes" id="UP000199705"/>
    </source>
</evidence>
<evidence type="ECO:0000256" key="4">
    <source>
        <dbReference type="ARBA" id="ARBA00022692"/>
    </source>
</evidence>
<keyword evidence="3" id="KW-1003">Cell membrane</keyword>